<evidence type="ECO:0000313" key="3">
    <source>
        <dbReference type="EMBL" id="MER2250860.1"/>
    </source>
</evidence>
<evidence type="ECO:0000313" key="4">
    <source>
        <dbReference type="Proteomes" id="UP001480955"/>
    </source>
</evidence>
<gene>
    <name evidence="3" type="ORF">ABS772_13145</name>
</gene>
<dbReference type="Gene3D" id="3.30.70.1230">
    <property type="entry name" value="Nucleotide cyclase"/>
    <property type="match status" value="1"/>
</dbReference>
<protein>
    <submittedName>
        <fullName evidence="3">Adenylate/guanylate cyclase domain-containing protein</fullName>
        <ecNumber evidence="3">4.6.1.-</ecNumber>
    </submittedName>
</protein>
<dbReference type="PANTHER" id="PTHR43081:SF1">
    <property type="entry name" value="ADENYLATE CYCLASE, TERMINAL-DIFFERENTIATION SPECIFIC"/>
    <property type="match status" value="1"/>
</dbReference>
<comment type="caution">
    <text evidence="3">The sequence shown here is derived from an EMBL/GenBank/DDBJ whole genome shotgun (WGS) entry which is preliminary data.</text>
</comment>
<dbReference type="GO" id="GO:0016829">
    <property type="term" value="F:lyase activity"/>
    <property type="evidence" value="ECO:0007669"/>
    <property type="project" value="UniProtKB-KW"/>
</dbReference>
<feature type="domain" description="Guanylate cyclase" evidence="2">
    <location>
        <begin position="194"/>
        <end position="323"/>
    </location>
</feature>
<dbReference type="CDD" id="cd07302">
    <property type="entry name" value="CHD"/>
    <property type="match status" value="1"/>
</dbReference>
<dbReference type="EC" id="4.6.1.-" evidence="3"/>
<dbReference type="SMART" id="SM00044">
    <property type="entry name" value="CYCc"/>
    <property type="match status" value="1"/>
</dbReference>
<sequence>MNVLLCVQRYLNLVEQSVLGASAPLASGVRRASVQGGRAGRLMHSHKFVELLVVIALSAGAGGLFGAVFDRPLWPAVLHGLTIGAPILLFERGFLLPQLRSKLRRASTPTFLILSLIGMAMAVVAGNALAEGMLRAAEVSWSEPEVSEGITLVYSLTIAALLITAFRVRDLIGPKTLLNLLLGRYHKPIREARVFLFLDLTGSTRFARQNGDRKALALLGRVFALLAGPVRRSGGEIDDYIGDMAVVTWQLKRGVRNAAAVRCLYDFLDEVERDAARWRQDFGEVPRFRAALHCGSVLTAEIGLERHKITYFGDVMNTTSRLEGLAKELNKDVVLSTELLDRLQPLPEGIQMEDLGIRHLRGHDEPLAVSALVRGSS</sequence>
<keyword evidence="1" id="KW-1133">Transmembrane helix</keyword>
<feature type="transmembrane region" description="Helical" evidence="1">
    <location>
        <begin position="48"/>
        <end position="67"/>
    </location>
</feature>
<keyword evidence="3" id="KW-0456">Lyase</keyword>
<dbReference type="InterPro" id="IPR001054">
    <property type="entry name" value="A/G_cyclase"/>
</dbReference>
<keyword evidence="1" id="KW-0812">Transmembrane</keyword>
<dbReference type="Proteomes" id="UP001480955">
    <property type="component" value="Unassembled WGS sequence"/>
</dbReference>
<dbReference type="InterPro" id="IPR050697">
    <property type="entry name" value="Adenylyl/Guanylyl_Cyclase_3/4"/>
</dbReference>
<accession>A0ABV1QN63</accession>
<dbReference type="InterPro" id="IPR029787">
    <property type="entry name" value="Nucleotide_cyclase"/>
</dbReference>
<feature type="transmembrane region" description="Helical" evidence="1">
    <location>
        <begin position="73"/>
        <end position="90"/>
    </location>
</feature>
<dbReference type="EMBL" id="JBELQE010000078">
    <property type="protein sequence ID" value="MER2250860.1"/>
    <property type="molecule type" value="Genomic_DNA"/>
</dbReference>
<feature type="transmembrane region" description="Helical" evidence="1">
    <location>
        <begin position="111"/>
        <end position="130"/>
    </location>
</feature>
<proteinExistence type="predicted"/>
<keyword evidence="1" id="KW-0472">Membrane</keyword>
<name>A0ABV1QN63_9HYPH</name>
<evidence type="ECO:0000259" key="2">
    <source>
        <dbReference type="PROSITE" id="PS50125"/>
    </source>
</evidence>
<dbReference type="SUPFAM" id="SSF55073">
    <property type="entry name" value="Nucleotide cyclase"/>
    <property type="match status" value="1"/>
</dbReference>
<dbReference type="PANTHER" id="PTHR43081">
    <property type="entry name" value="ADENYLATE CYCLASE, TERMINAL-DIFFERENTIATION SPECIFIC-RELATED"/>
    <property type="match status" value="1"/>
</dbReference>
<evidence type="ECO:0000256" key="1">
    <source>
        <dbReference type="SAM" id="Phobius"/>
    </source>
</evidence>
<reference evidence="3 4" key="1">
    <citation type="submission" date="2024-06" db="EMBL/GenBank/DDBJ databases">
        <authorList>
            <person name="Campbell A.G."/>
        </authorList>
    </citation>
    <scope>NUCLEOTIDE SEQUENCE [LARGE SCALE GENOMIC DNA]</scope>
    <source>
        <strain evidence="3 4">EM12</strain>
    </source>
</reference>
<keyword evidence="4" id="KW-1185">Reference proteome</keyword>
<organism evidence="3 4">
    <name type="scientific">Methylorubrum podarium</name>
    <dbReference type="NCBI Taxonomy" id="200476"/>
    <lineage>
        <taxon>Bacteria</taxon>
        <taxon>Pseudomonadati</taxon>
        <taxon>Pseudomonadota</taxon>
        <taxon>Alphaproteobacteria</taxon>
        <taxon>Hyphomicrobiales</taxon>
        <taxon>Methylobacteriaceae</taxon>
        <taxon>Methylorubrum</taxon>
    </lineage>
</organism>
<feature type="transmembrane region" description="Helical" evidence="1">
    <location>
        <begin position="150"/>
        <end position="168"/>
    </location>
</feature>
<dbReference type="Pfam" id="PF00211">
    <property type="entry name" value="Guanylate_cyc"/>
    <property type="match status" value="1"/>
</dbReference>
<dbReference type="PROSITE" id="PS50125">
    <property type="entry name" value="GUANYLATE_CYCLASE_2"/>
    <property type="match status" value="1"/>
</dbReference>
<dbReference type="RefSeq" id="WP_350395133.1">
    <property type="nucleotide sequence ID" value="NZ_JBELQE010000078.1"/>
</dbReference>